<dbReference type="EMBL" id="JAUJEB010000001">
    <property type="protein sequence ID" value="MDN5210787.1"/>
    <property type="molecule type" value="Genomic_DNA"/>
</dbReference>
<protein>
    <submittedName>
        <fullName evidence="2">ROK family protein</fullName>
    </submittedName>
</protein>
<evidence type="ECO:0000313" key="2">
    <source>
        <dbReference type="EMBL" id="MDN5210787.1"/>
    </source>
</evidence>
<comment type="similarity">
    <text evidence="1">Belongs to the ROK (NagC/XylR) family.</text>
</comment>
<dbReference type="Proteomes" id="UP001172083">
    <property type="component" value="Unassembled WGS sequence"/>
</dbReference>
<name>A0ABT8KZ86_9BACT</name>
<dbReference type="PANTHER" id="PTHR18964">
    <property type="entry name" value="ROK (REPRESSOR, ORF, KINASE) FAMILY"/>
    <property type="match status" value="1"/>
</dbReference>
<evidence type="ECO:0000256" key="1">
    <source>
        <dbReference type="ARBA" id="ARBA00006479"/>
    </source>
</evidence>
<dbReference type="InterPro" id="IPR000600">
    <property type="entry name" value="ROK"/>
</dbReference>
<organism evidence="2 3">
    <name type="scientific">Agaribacillus aureus</name>
    <dbReference type="NCBI Taxonomy" id="3051825"/>
    <lineage>
        <taxon>Bacteria</taxon>
        <taxon>Pseudomonadati</taxon>
        <taxon>Bacteroidota</taxon>
        <taxon>Cytophagia</taxon>
        <taxon>Cytophagales</taxon>
        <taxon>Splendidivirgaceae</taxon>
        <taxon>Agaribacillus</taxon>
    </lineage>
</organism>
<proteinExistence type="inferred from homology"/>
<dbReference type="PANTHER" id="PTHR18964:SF149">
    <property type="entry name" value="BIFUNCTIONAL UDP-N-ACETYLGLUCOSAMINE 2-EPIMERASE_N-ACETYLMANNOSAMINE KINASE"/>
    <property type="match status" value="1"/>
</dbReference>
<keyword evidence="3" id="KW-1185">Reference proteome</keyword>
<dbReference type="SUPFAM" id="SSF53067">
    <property type="entry name" value="Actin-like ATPase domain"/>
    <property type="match status" value="1"/>
</dbReference>
<comment type="caution">
    <text evidence="2">The sequence shown here is derived from an EMBL/GenBank/DDBJ whole genome shotgun (WGS) entry which is preliminary data.</text>
</comment>
<reference evidence="2" key="1">
    <citation type="submission" date="2023-06" db="EMBL/GenBank/DDBJ databases">
        <title>Genomic of Agaribacillus aureum.</title>
        <authorList>
            <person name="Wang G."/>
        </authorList>
    </citation>
    <scope>NUCLEOTIDE SEQUENCE</scope>
    <source>
        <strain evidence="2">BMA12</strain>
    </source>
</reference>
<gene>
    <name evidence="2" type="ORF">QQ020_01970</name>
</gene>
<dbReference type="RefSeq" id="WP_346756128.1">
    <property type="nucleotide sequence ID" value="NZ_JAUJEB010000001.1"/>
</dbReference>
<sequence length="327" mass="35163">MKNNSAVIGIDIGGTKISAALFYHNGDILQKEIQPLEERKGTEVIDLIGTMAQSLLDYAGHTTYQVVAIGACIPGIYNPIMKTAWAPNIPGWDQIPLWDELTKRINNPSIKIVLESDRSCHILGEVWKGCAKGCKDAIFIAVGTGIGIGILSNGSIISGNSGIAGAIGWMALEPPYDEKYNPWGNFEYYASGNGLARSAVEALGKNRETTSLLDSIPIEKITSQDIFNAFEKNDSIAVEVIEKAIVYWGMAFANLVSIFNPQKVIFGGGVFGPANQFLNRILAEAKKWAQPISIQEVTLESSTLEGDAGLIGAGYLAIKTMNSQAHG</sequence>
<evidence type="ECO:0000313" key="3">
    <source>
        <dbReference type="Proteomes" id="UP001172083"/>
    </source>
</evidence>
<dbReference type="Pfam" id="PF00480">
    <property type="entry name" value="ROK"/>
    <property type="match status" value="1"/>
</dbReference>
<dbReference type="InterPro" id="IPR043129">
    <property type="entry name" value="ATPase_NBD"/>
</dbReference>
<dbReference type="Gene3D" id="3.30.420.40">
    <property type="match status" value="2"/>
</dbReference>
<accession>A0ABT8KZ86</accession>